<evidence type="ECO:0000256" key="4">
    <source>
        <dbReference type="ARBA" id="ARBA00023163"/>
    </source>
</evidence>
<dbReference type="GO" id="GO:0005634">
    <property type="term" value="C:nucleus"/>
    <property type="evidence" value="ECO:0007669"/>
    <property type="project" value="UniProtKB-SubCell"/>
</dbReference>
<keyword evidence="4" id="KW-0804">Transcription</keyword>
<reference evidence="7" key="3">
    <citation type="submission" date="2025-09" db="UniProtKB">
        <authorList>
            <consortium name="Ensembl"/>
        </authorList>
    </citation>
    <scope>IDENTIFICATION</scope>
</reference>
<protein>
    <recommendedName>
        <fullName evidence="6">Transcription factor Elf N-terminal domain-containing protein</fullName>
    </recommendedName>
</protein>
<keyword evidence="3" id="KW-0805">Transcription regulation</keyword>
<feature type="domain" description="Transcription factor Elf N-terminal" evidence="6">
    <location>
        <begin position="43"/>
        <end position="107"/>
    </location>
</feature>
<name>A0A8C6MD68_NOTFU</name>
<evidence type="ECO:0000256" key="1">
    <source>
        <dbReference type="ARBA" id="ARBA00004123"/>
    </source>
</evidence>
<evidence type="ECO:0000313" key="8">
    <source>
        <dbReference type="Proteomes" id="UP000694548"/>
    </source>
</evidence>
<keyword evidence="2" id="KW-0597">Phosphoprotein</keyword>
<dbReference type="Pfam" id="PF12310">
    <property type="entry name" value="Elf-1_N"/>
    <property type="match status" value="1"/>
</dbReference>
<proteinExistence type="predicted"/>
<sequence length="168" mass="18661">METICCFCVFNGIYFSCLQQLSEEEEQEVVQQDVEAVIIEEVEEEEEEEEEGVILQEEDCPAVIVEEVSSAQVEECYSAQVLVYDDGTYLMQDVAEEQEVVTEVAETGELHLTGCCILGDDKTKRSFSFLEKENLVLGTAVCSSNVSVAQHRGPGGQVRSYRPSVIVS</sequence>
<reference evidence="7" key="2">
    <citation type="submission" date="2025-08" db="UniProtKB">
        <authorList>
            <consortium name="Ensembl"/>
        </authorList>
    </citation>
    <scope>IDENTIFICATION</scope>
</reference>
<dbReference type="AlphaFoldDB" id="A0A8C6MD68"/>
<keyword evidence="5" id="KW-0539">Nucleus</keyword>
<keyword evidence="8" id="KW-1185">Reference proteome</keyword>
<accession>A0A8C6MD68</accession>
<evidence type="ECO:0000259" key="6">
    <source>
        <dbReference type="Pfam" id="PF12310"/>
    </source>
</evidence>
<dbReference type="Ensembl" id="ENSNFUT00015033755.1">
    <property type="protein sequence ID" value="ENSNFUP00015032297.1"/>
    <property type="gene ID" value="ENSNFUG00015015831.1"/>
</dbReference>
<dbReference type="Proteomes" id="UP000694548">
    <property type="component" value="Chromosome sgr01"/>
</dbReference>
<evidence type="ECO:0000256" key="3">
    <source>
        <dbReference type="ARBA" id="ARBA00023015"/>
    </source>
</evidence>
<dbReference type="GeneTree" id="ENSGT00990000203833"/>
<dbReference type="GO" id="GO:0045893">
    <property type="term" value="P:positive regulation of DNA-templated transcription"/>
    <property type="evidence" value="ECO:0007669"/>
    <property type="project" value="UniProtKB-ARBA"/>
</dbReference>
<comment type="subcellular location">
    <subcellularLocation>
        <location evidence="1">Nucleus</location>
    </subcellularLocation>
</comment>
<reference evidence="7" key="1">
    <citation type="submission" date="2014-08" db="EMBL/GenBank/DDBJ databases">
        <authorList>
            <person name="Senf B."/>
            <person name="Petzold A."/>
            <person name="Downie B.R."/>
            <person name="Koch P."/>
            <person name="Platzer M."/>
        </authorList>
    </citation>
    <scope>NUCLEOTIDE SEQUENCE [LARGE SCALE GENOMIC DNA]</scope>
    <source>
        <strain evidence="7">GRZ</strain>
    </source>
</reference>
<evidence type="ECO:0000256" key="5">
    <source>
        <dbReference type="ARBA" id="ARBA00023242"/>
    </source>
</evidence>
<evidence type="ECO:0000256" key="2">
    <source>
        <dbReference type="ARBA" id="ARBA00022553"/>
    </source>
</evidence>
<evidence type="ECO:0000313" key="7">
    <source>
        <dbReference type="Ensembl" id="ENSNFUP00015032297.1"/>
    </source>
</evidence>
<organism evidence="7 8">
    <name type="scientific">Nothobranchius furzeri</name>
    <name type="common">Turquoise killifish</name>
    <dbReference type="NCBI Taxonomy" id="105023"/>
    <lineage>
        <taxon>Eukaryota</taxon>
        <taxon>Metazoa</taxon>
        <taxon>Chordata</taxon>
        <taxon>Craniata</taxon>
        <taxon>Vertebrata</taxon>
        <taxon>Euteleostomi</taxon>
        <taxon>Actinopterygii</taxon>
        <taxon>Neopterygii</taxon>
        <taxon>Teleostei</taxon>
        <taxon>Neoteleostei</taxon>
        <taxon>Acanthomorphata</taxon>
        <taxon>Ovalentaria</taxon>
        <taxon>Atherinomorphae</taxon>
        <taxon>Cyprinodontiformes</taxon>
        <taxon>Nothobranchiidae</taxon>
        <taxon>Nothobranchius</taxon>
    </lineage>
</organism>
<dbReference type="InterPro" id="IPR022084">
    <property type="entry name" value="TF_Elf_N"/>
</dbReference>